<accession>A0AAW4BKG9</accession>
<protein>
    <submittedName>
        <fullName evidence="1">XRE family transcriptional regulator</fullName>
    </submittedName>
</protein>
<organism evidence="1 2">
    <name type="scientific">Vibrio anguillarum</name>
    <name type="common">Listonella anguillarum</name>
    <dbReference type="NCBI Taxonomy" id="55601"/>
    <lineage>
        <taxon>Bacteria</taxon>
        <taxon>Pseudomonadati</taxon>
        <taxon>Pseudomonadota</taxon>
        <taxon>Gammaproteobacteria</taxon>
        <taxon>Vibrionales</taxon>
        <taxon>Vibrionaceae</taxon>
        <taxon>Vibrio</taxon>
    </lineage>
</organism>
<evidence type="ECO:0000313" key="2">
    <source>
        <dbReference type="Proteomes" id="UP000786185"/>
    </source>
</evidence>
<comment type="caution">
    <text evidence="1">The sequence shown here is derived from an EMBL/GenBank/DDBJ whole genome shotgun (WGS) entry which is preliminary data.</text>
</comment>
<reference evidence="1" key="1">
    <citation type="journal article" date="2021" name="PeerJ">
        <title>Analysis of 44 Vibrio anguillarum genomes reveals high genetic diversity.</title>
        <authorList>
            <person name="Hansen M.J."/>
            <person name="Dalsgaard I."/>
        </authorList>
    </citation>
    <scope>NUCLEOTIDE SEQUENCE</scope>
    <source>
        <strain evidence="1">850617-1/1</strain>
    </source>
</reference>
<name>A0AAW4BKG9_VIBAN</name>
<gene>
    <name evidence="1" type="ORF">ERJ77_24415</name>
</gene>
<dbReference type="Proteomes" id="UP000786185">
    <property type="component" value="Unassembled WGS sequence"/>
</dbReference>
<proteinExistence type="predicted"/>
<dbReference type="AlphaFoldDB" id="A0AAW4BKG9"/>
<evidence type="ECO:0000313" key="1">
    <source>
        <dbReference type="EMBL" id="MBF4437571.1"/>
    </source>
</evidence>
<dbReference type="EMBL" id="SCLC01001090">
    <property type="protein sequence ID" value="MBF4437571.1"/>
    <property type="molecule type" value="Genomic_DNA"/>
</dbReference>
<feature type="non-terminal residue" evidence="1">
    <location>
        <position position="1"/>
    </location>
</feature>
<sequence>AELACAIDKMSDEEKAMLLDSLNREK</sequence>